<accession>A0A0G1PKM5</accession>
<feature type="domain" description="HTH crp-type" evidence="5">
    <location>
        <begin position="133"/>
        <end position="206"/>
    </location>
</feature>
<proteinExistence type="predicted"/>
<dbReference type="InterPro" id="IPR050397">
    <property type="entry name" value="Env_Response_Regulators"/>
</dbReference>
<dbReference type="PROSITE" id="PS50042">
    <property type="entry name" value="CNMP_BINDING_3"/>
    <property type="match status" value="1"/>
</dbReference>
<dbReference type="PANTHER" id="PTHR24567">
    <property type="entry name" value="CRP FAMILY TRANSCRIPTIONAL REGULATORY PROTEIN"/>
    <property type="match status" value="1"/>
</dbReference>
<dbReference type="GO" id="GO:0005829">
    <property type="term" value="C:cytosol"/>
    <property type="evidence" value="ECO:0007669"/>
    <property type="project" value="TreeGrafter"/>
</dbReference>
<dbReference type="Gene3D" id="1.10.10.10">
    <property type="entry name" value="Winged helix-like DNA-binding domain superfamily/Winged helix DNA-binding domain"/>
    <property type="match status" value="1"/>
</dbReference>
<dbReference type="EMBL" id="LCMI01000005">
    <property type="protein sequence ID" value="KKU33227.1"/>
    <property type="molecule type" value="Genomic_DNA"/>
</dbReference>
<dbReference type="InterPro" id="IPR000595">
    <property type="entry name" value="cNMP-bd_dom"/>
</dbReference>
<evidence type="ECO:0000256" key="2">
    <source>
        <dbReference type="ARBA" id="ARBA00023125"/>
    </source>
</evidence>
<organism evidence="6 7">
    <name type="scientific">Candidatus Collierbacteria bacterium GW2011_GWA2_46_26</name>
    <dbReference type="NCBI Taxonomy" id="1618381"/>
    <lineage>
        <taxon>Bacteria</taxon>
        <taxon>Candidatus Collieribacteriota</taxon>
    </lineage>
</organism>
<comment type="caution">
    <text evidence="6">The sequence shown here is derived from an EMBL/GenBank/DDBJ whole genome shotgun (WGS) entry which is preliminary data.</text>
</comment>
<dbReference type="CDD" id="cd00092">
    <property type="entry name" value="HTH_CRP"/>
    <property type="match status" value="1"/>
</dbReference>
<dbReference type="Proteomes" id="UP000034794">
    <property type="component" value="Unassembled WGS sequence"/>
</dbReference>
<dbReference type="CDD" id="cd00038">
    <property type="entry name" value="CAP_ED"/>
    <property type="match status" value="1"/>
</dbReference>
<dbReference type="Gene3D" id="2.60.120.10">
    <property type="entry name" value="Jelly Rolls"/>
    <property type="match status" value="1"/>
</dbReference>
<dbReference type="Pfam" id="PF13545">
    <property type="entry name" value="HTH_Crp_2"/>
    <property type="match status" value="1"/>
</dbReference>
<dbReference type="InterPro" id="IPR036388">
    <property type="entry name" value="WH-like_DNA-bd_sf"/>
</dbReference>
<keyword evidence="2" id="KW-0238">DNA-binding</keyword>
<keyword evidence="3" id="KW-0804">Transcription</keyword>
<dbReference type="PROSITE" id="PS51063">
    <property type="entry name" value="HTH_CRP_2"/>
    <property type="match status" value="1"/>
</dbReference>
<sequence>MTKAKFSQIKKFFSHFPTKKFAKGATIFKPGDKIEEIYFSKSGFGRAYTKTNFGENTLNVFKPMFLISVIHHFTAARNDFYFQALTPVEVYVIPKSEFQKYLADNPEKFHLIMDYFFSSLLLFFSNQGKIINGSAINKVASVLLQLSHDYGDIKDAQLVVGFPATHRIVANLVGLTRETTSVQMSRLQKLGVISTKRSHFTVKNLEKLRSLAELGE</sequence>
<dbReference type="InterPro" id="IPR012318">
    <property type="entry name" value="HTH_CRP"/>
</dbReference>
<reference evidence="6 7" key="1">
    <citation type="journal article" date="2015" name="Nature">
        <title>rRNA introns, odd ribosomes, and small enigmatic genomes across a large radiation of phyla.</title>
        <authorList>
            <person name="Brown C.T."/>
            <person name="Hug L.A."/>
            <person name="Thomas B.C."/>
            <person name="Sharon I."/>
            <person name="Castelle C.J."/>
            <person name="Singh A."/>
            <person name="Wilkins M.J."/>
            <person name="Williams K.H."/>
            <person name="Banfield J.F."/>
        </authorList>
    </citation>
    <scope>NUCLEOTIDE SEQUENCE [LARGE SCALE GENOMIC DNA]</scope>
</reference>
<evidence type="ECO:0000313" key="7">
    <source>
        <dbReference type="Proteomes" id="UP000034794"/>
    </source>
</evidence>
<dbReference type="SUPFAM" id="SSF51206">
    <property type="entry name" value="cAMP-binding domain-like"/>
    <property type="match status" value="1"/>
</dbReference>
<dbReference type="SMART" id="SM00419">
    <property type="entry name" value="HTH_CRP"/>
    <property type="match status" value="1"/>
</dbReference>
<feature type="domain" description="Cyclic nucleotide-binding" evidence="4">
    <location>
        <begin position="1"/>
        <end position="119"/>
    </location>
</feature>
<evidence type="ECO:0000256" key="1">
    <source>
        <dbReference type="ARBA" id="ARBA00023015"/>
    </source>
</evidence>
<evidence type="ECO:0000256" key="3">
    <source>
        <dbReference type="ARBA" id="ARBA00023163"/>
    </source>
</evidence>
<evidence type="ECO:0000313" key="6">
    <source>
        <dbReference type="EMBL" id="KKU33227.1"/>
    </source>
</evidence>
<dbReference type="GO" id="GO:0003700">
    <property type="term" value="F:DNA-binding transcription factor activity"/>
    <property type="evidence" value="ECO:0007669"/>
    <property type="project" value="TreeGrafter"/>
</dbReference>
<dbReference type="InterPro" id="IPR018490">
    <property type="entry name" value="cNMP-bd_dom_sf"/>
</dbReference>
<protein>
    <submittedName>
        <fullName evidence="6">CRP/FNR family transcription regulator</fullName>
    </submittedName>
</protein>
<dbReference type="GO" id="GO:0003677">
    <property type="term" value="F:DNA binding"/>
    <property type="evidence" value="ECO:0007669"/>
    <property type="project" value="UniProtKB-KW"/>
</dbReference>
<dbReference type="SUPFAM" id="SSF46785">
    <property type="entry name" value="Winged helix' DNA-binding domain"/>
    <property type="match status" value="1"/>
</dbReference>
<evidence type="ECO:0000259" key="5">
    <source>
        <dbReference type="PROSITE" id="PS51063"/>
    </source>
</evidence>
<dbReference type="AlphaFoldDB" id="A0A0G1PKM5"/>
<dbReference type="InterPro" id="IPR036390">
    <property type="entry name" value="WH_DNA-bd_sf"/>
</dbReference>
<name>A0A0G1PKM5_9BACT</name>
<evidence type="ECO:0000259" key="4">
    <source>
        <dbReference type="PROSITE" id="PS50042"/>
    </source>
</evidence>
<dbReference type="PANTHER" id="PTHR24567:SF28">
    <property type="entry name" value="LISTERIOLYSIN REGULATORY PROTEIN"/>
    <property type="match status" value="1"/>
</dbReference>
<dbReference type="Pfam" id="PF00027">
    <property type="entry name" value="cNMP_binding"/>
    <property type="match status" value="1"/>
</dbReference>
<dbReference type="InterPro" id="IPR014710">
    <property type="entry name" value="RmlC-like_jellyroll"/>
</dbReference>
<keyword evidence="1" id="KW-0805">Transcription regulation</keyword>
<gene>
    <name evidence="6" type="ORF">UX47_C0005G0029</name>
</gene>